<evidence type="ECO:0000256" key="6">
    <source>
        <dbReference type="ARBA" id="ARBA00045074"/>
    </source>
</evidence>
<comment type="catalytic activity">
    <reaction evidence="6">
        <text>D-glyceraldehyde + pyruvate = 2-dehydro-3-deoxy-L-galactonate</text>
        <dbReference type="Rhea" id="RHEA:80055"/>
        <dbReference type="ChEBI" id="CHEBI:15361"/>
        <dbReference type="ChEBI" id="CHEBI:17378"/>
        <dbReference type="ChEBI" id="CHEBI:75545"/>
    </reaction>
</comment>
<dbReference type="SUPFAM" id="SSF51621">
    <property type="entry name" value="Phosphoenolpyruvate/pyruvate domain"/>
    <property type="match status" value="1"/>
</dbReference>
<keyword evidence="4" id="KW-0456">Lyase</keyword>
<gene>
    <name evidence="9" type="ORF">BFP76_10440</name>
</gene>
<dbReference type="FunFam" id="3.20.20.60:FF:000004">
    <property type="entry name" value="5-keto-4-deoxy-D-glucarate aldolase"/>
    <property type="match status" value="1"/>
</dbReference>
<dbReference type="GO" id="GO:0046872">
    <property type="term" value="F:metal ion binding"/>
    <property type="evidence" value="ECO:0007669"/>
    <property type="project" value="UniProtKB-KW"/>
</dbReference>
<protein>
    <recommendedName>
        <fullName evidence="7">Hydroxypyruvate/pyruvate aldolase</fullName>
    </recommendedName>
</protein>
<evidence type="ECO:0000313" key="10">
    <source>
        <dbReference type="Proteomes" id="UP000231516"/>
    </source>
</evidence>
<keyword evidence="5" id="KW-0670">Pyruvate</keyword>
<evidence type="ECO:0000256" key="3">
    <source>
        <dbReference type="ARBA" id="ARBA00022723"/>
    </source>
</evidence>
<dbReference type="OrthoDB" id="9802624at2"/>
<dbReference type="GO" id="GO:0005737">
    <property type="term" value="C:cytoplasm"/>
    <property type="evidence" value="ECO:0007669"/>
    <property type="project" value="TreeGrafter"/>
</dbReference>
<evidence type="ECO:0000256" key="2">
    <source>
        <dbReference type="ARBA" id="ARBA00005568"/>
    </source>
</evidence>
<dbReference type="PANTHER" id="PTHR30502:SF0">
    <property type="entry name" value="PHOSPHOENOLPYRUVATE CARBOXYLASE FAMILY PROTEIN"/>
    <property type="match status" value="1"/>
</dbReference>
<dbReference type="AlphaFoldDB" id="A0A2G5KCA8"/>
<evidence type="ECO:0000259" key="8">
    <source>
        <dbReference type="Pfam" id="PF03328"/>
    </source>
</evidence>
<dbReference type="InterPro" id="IPR015813">
    <property type="entry name" value="Pyrv/PenolPyrv_kinase-like_dom"/>
</dbReference>
<dbReference type="EMBL" id="MDGM01000001">
    <property type="protein sequence ID" value="PIB26809.1"/>
    <property type="molecule type" value="Genomic_DNA"/>
</dbReference>
<feature type="domain" description="HpcH/HpaI aldolase/citrate lyase" evidence="8">
    <location>
        <begin position="17"/>
        <end position="241"/>
    </location>
</feature>
<dbReference type="PANTHER" id="PTHR30502">
    <property type="entry name" value="2-KETO-3-DEOXY-L-RHAMNONATE ALDOLASE"/>
    <property type="match status" value="1"/>
</dbReference>
<dbReference type="RefSeq" id="WP_099591152.1">
    <property type="nucleotide sequence ID" value="NZ_MDGM01000001.1"/>
</dbReference>
<name>A0A2G5KCA8_9RHOB</name>
<evidence type="ECO:0000256" key="4">
    <source>
        <dbReference type="ARBA" id="ARBA00023239"/>
    </source>
</evidence>
<evidence type="ECO:0000256" key="7">
    <source>
        <dbReference type="ARBA" id="ARBA00068169"/>
    </source>
</evidence>
<dbReference type="InterPro" id="IPR050251">
    <property type="entry name" value="HpcH-HpaI_aldolase"/>
</dbReference>
<keyword evidence="3" id="KW-0479">Metal-binding</keyword>
<evidence type="ECO:0000256" key="5">
    <source>
        <dbReference type="ARBA" id="ARBA00023317"/>
    </source>
</evidence>
<dbReference type="Proteomes" id="UP000231516">
    <property type="component" value="Unassembled WGS sequence"/>
</dbReference>
<sequence length="252" mass="26666">MPAPINKFKKRLSTDVQIGLWLGMISPVSAEICARRGFDWLVLDGEHAPNDLQSIHAQLNAIAQTDASPVVRIPIGETWMVKQVLDVGAQTILIPMIETATHASEMAKAVQYPPKGTRGVGATLARASHYNTIPDYITTADDEICLLLQVESRAGLDNLDAILKVENVDGIFIGPADLAADMGYPGKPETPAVQDAINAAIAKIVASDKAAGILTPDKKLAQGYIDAGAKFVAVGSDIGLLSAGANNLRSEF</sequence>
<dbReference type="Gene3D" id="3.20.20.60">
    <property type="entry name" value="Phosphoenolpyruvate-binding domains"/>
    <property type="match status" value="1"/>
</dbReference>
<proteinExistence type="inferred from homology"/>
<dbReference type="InterPro" id="IPR005000">
    <property type="entry name" value="Aldolase/citrate-lyase_domain"/>
</dbReference>
<keyword evidence="10" id="KW-1185">Reference proteome</keyword>
<organism evidence="9 10">
    <name type="scientific">Paramylibacter kogurei</name>
    <dbReference type="NCBI Taxonomy" id="1889778"/>
    <lineage>
        <taxon>Bacteria</taxon>
        <taxon>Pseudomonadati</taxon>
        <taxon>Pseudomonadota</taxon>
        <taxon>Alphaproteobacteria</taxon>
        <taxon>Rhodobacterales</taxon>
        <taxon>Paracoccaceae</taxon>
        <taxon>Paramylibacter</taxon>
    </lineage>
</organism>
<evidence type="ECO:0000313" key="9">
    <source>
        <dbReference type="EMBL" id="PIB26809.1"/>
    </source>
</evidence>
<comment type="caution">
    <text evidence="9">The sequence shown here is derived from an EMBL/GenBank/DDBJ whole genome shotgun (WGS) entry which is preliminary data.</text>
</comment>
<dbReference type="Pfam" id="PF03328">
    <property type="entry name" value="HpcH_HpaI"/>
    <property type="match status" value="1"/>
</dbReference>
<comment type="cofactor">
    <cofactor evidence="1">
        <name>a divalent metal cation</name>
        <dbReference type="ChEBI" id="CHEBI:60240"/>
    </cofactor>
</comment>
<dbReference type="GO" id="GO:0016832">
    <property type="term" value="F:aldehyde-lyase activity"/>
    <property type="evidence" value="ECO:0007669"/>
    <property type="project" value="TreeGrafter"/>
</dbReference>
<dbReference type="InterPro" id="IPR040442">
    <property type="entry name" value="Pyrv_kinase-like_dom_sf"/>
</dbReference>
<reference evidence="9 10" key="1">
    <citation type="submission" date="2016-08" db="EMBL/GenBank/DDBJ databases">
        <title>Draft genome of Amylibacter sp. strain 4G11.</title>
        <authorList>
            <person name="Wong S.-K."/>
            <person name="Hamasaki K."/>
            <person name="Yoshizawa S."/>
        </authorList>
    </citation>
    <scope>NUCLEOTIDE SEQUENCE [LARGE SCALE GENOMIC DNA]</scope>
    <source>
        <strain evidence="9 10">4G11</strain>
    </source>
</reference>
<accession>A0A2G5KCA8</accession>
<evidence type="ECO:0000256" key="1">
    <source>
        <dbReference type="ARBA" id="ARBA00001968"/>
    </source>
</evidence>
<comment type="similarity">
    <text evidence="2">Belongs to the HpcH/HpaI aldolase family.</text>
</comment>